<evidence type="ECO:0000256" key="10">
    <source>
        <dbReference type="SAM" id="MobiDB-lite"/>
    </source>
</evidence>
<dbReference type="KEGG" id="bfu:BCIN_12g04730"/>
<dbReference type="PROSITE" id="PS00518">
    <property type="entry name" value="ZF_RING_1"/>
    <property type="match status" value="1"/>
</dbReference>
<feature type="compositionally biased region" description="Basic residues" evidence="10">
    <location>
        <begin position="566"/>
        <end position="576"/>
    </location>
</feature>
<evidence type="ECO:0000256" key="2">
    <source>
        <dbReference type="ARBA" id="ARBA00022723"/>
    </source>
</evidence>
<feature type="compositionally biased region" description="Polar residues" evidence="10">
    <location>
        <begin position="139"/>
        <end position="148"/>
    </location>
</feature>
<evidence type="ECO:0000256" key="6">
    <source>
        <dbReference type="ARBA" id="ARBA00022806"/>
    </source>
</evidence>
<feature type="compositionally biased region" description="Acidic residues" evidence="10">
    <location>
        <begin position="324"/>
        <end position="336"/>
    </location>
</feature>
<proteinExistence type="inferred from homology"/>
<dbReference type="PANTHER" id="PTHR45626:SF17">
    <property type="entry name" value="HELICASE-LIKE TRANSCRIPTION FACTOR"/>
    <property type="match status" value="1"/>
</dbReference>
<dbReference type="OrthoDB" id="448448at2759"/>
<dbReference type="Gene3D" id="3.40.50.300">
    <property type="entry name" value="P-loop containing nucleotide triphosphate hydrolases"/>
    <property type="match status" value="1"/>
</dbReference>
<dbReference type="VEuPathDB" id="FungiDB:Bcin12g04730"/>
<evidence type="ECO:0000256" key="5">
    <source>
        <dbReference type="ARBA" id="ARBA00022801"/>
    </source>
</evidence>
<dbReference type="GO" id="GO:0005524">
    <property type="term" value="F:ATP binding"/>
    <property type="evidence" value="ECO:0007669"/>
    <property type="project" value="UniProtKB-KW"/>
</dbReference>
<evidence type="ECO:0000256" key="8">
    <source>
        <dbReference type="ARBA" id="ARBA00022840"/>
    </source>
</evidence>
<dbReference type="GO" id="GO:0016787">
    <property type="term" value="F:hydrolase activity"/>
    <property type="evidence" value="ECO:0007669"/>
    <property type="project" value="UniProtKB-KW"/>
</dbReference>
<dbReference type="PANTHER" id="PTHR45626">
    <property type="entry name" value="TRANSCRIPTION TERMINATION FACTOR 2-RELATED"/>
    <property type="match status" value="1"/>
</dbReference>
<feature type="compositionally biased region" description="Polar residues" evidence="10">
    <location>
        <begin position="106"/>
        <end position="127"/>
    </location>
</feature>
<dbReference type="SMART" id="SM00487">
    <property type="entry name" value="DEXDc"/>
    <property type="match status" value="1"/>
</dbReference>
<dbReference type="GO" id="GO:0004386">
    <property type="term" value="F:helicase activity"/>
    <property type="evidence" value="ECO:0007669"/>
    <property type="project" value="UniProtKB-KW"/>
</dbReference>
<dbReference type="Pfam" id="PF00176">
    <property type="entry name" value="SNF2-rel_dom"/>
    <property type="match status" value="1"/>
</dbReference>
<dbReference type="InterPro" id="IPR014001">
    <property type="entry name" value="Helicase_ATP-bd"/>
</dbReference>
<feature type="region of interest" description="Disordered" evidence="10">
    <location>
        <begin position="454"/>
        <end position="590"/>
    </location>
</feature>
<keyword evidence="2" id="KW-0479">Metal-binding</keyword>
<dbReference type="GO" id="GO:0006281">
    <property type="term" value="P:DNA repair"/>
    <property type="evidence" value="ECO:0007669"/>
    <property type="project" value="TreeGrafter"/>
</dbReference>
<dbReference type="InterPro" id="IPR001650">
    <property type="entry name" value="Helicase_C-like"/>
</dbReference>
<dbReference type="PROSITE" id="PS51194">
    <property type="entry name" value="HELICASE_CTER"/>
    <property type="match status" value="1"/>
</dbReference>
<dbReference type="PROSITE" id="PS50089">
    <property type="entry name" value="ZF_RING_2"/>
    <property type="match status" value="1"/>
</dbReference>
<reference evidence="14 15" key="2">
    <citation type="journal article" date="2012" name="Eukaryot. Cell">
        <title>Genome update of Botrytis cinerea strains B05.10 and T4.</title>
        <authorList>
            <person name="Staats M."/>
            <person name="van Kan J.A."/>
        </authorList>
    </citation>
    <scope>NUCLEOTIDE SEQUENCE [LARGE SCALE GENOMIC DNA]</scope>
    <source>
        <strain evidence="14 15">B05.10</strain>
    </source>
</reference>
<feature type="domain" description="Helicase ATP-binding" evidence="12">
    <location>
        <begin position="718"/>
        <end position="911"/>
    </location>
</feature>
<evidence type="ECO:0000259" key="13">
    <source>
        <dbReference type="PROSITE" id="PS51194"/>
    </source>
</evidence>
<feature type="domain" description="Helicase C-terminal" evidence="13">
    <location>
        <begin position="1254"/>
        <end position="1404"/>
    </location>
</feature>
<name>A0A384JZC1_BOTFB</name>
<dbReference type="InterPro" id="IPR017907">
    <property type="entry name" value="Znf_RING_CS"/>
</dbReference>
<dbReference type="GeneID" id="5434449"/>
<dbReference type="SMART" id="SM00490">
    <property type="entry name" value="HELICc"/>
    <property type="match status" value="1"/>
</dbReference>
<keyword evidence="6" id="KW-0347">Helicase</keyword>
<dbReference type="SMART" id="SM00184">
    <property type="entry name" value="RING"/>
    <property type="match status" value="1"/>
</dbReference>
<gene>
    <name evidence="14" type="ORF">BCIN_12g04730</name>
</gene>
<comment type="similarity">
    <text evidence="1">Belongs to the SNF2/RAD54 helicase family.</text>
</comment>
<dbReference type="PROSITE" id="PS51192">
    <property type="entry name" value="HELICASE_ATP_BIND_1"/>
    <property type="match status" value="1"/>
</dbReference>
<reference evidence="14 15" key="3">
    <citation type="journal article" date="2017" name="Mol. Plant Pathol.">
        <title>A gapless genome sequence of the fungus Botrytis cinerea.</title>
        <authorList>
            <person name="Van Kan J.A."/>
            <person name="Stassen J.H."/>
            <person name="Mosbach A."/>
            <person name="Van Der Lee T.A."/>
            <person name="Faino L."/>
            <person name="Farmer A.D."/>
            <person name="Papasotiriou D.G."/>
            <person name="Zhou S."/>
            <person name="Seidl M.F."/>
            <person name="Cottam E."/>
            <person name="Edel D."/>
            <person name="Hahn M."/>
            <person name="Schwartz D.C."/>
            <person name="Dietrich R.A."/>
            <person name="Widdison S."/>
            <person name="Scalliet G."/>
        </authorList>
    </citation>
    <scope>NUCLEOTIDE SEQUENCE [LARGE SCALE GENOMIC DNA]</scope>
    <source>
        <strain evidence="14 15">B05.10</strain>
    </source>
</reference>
<keyword evidence="5" id="KW-0378">Hydrolase</keyword>
<evidence type="ECO:0000256" key="7">
    <source>
        <dbReference type="ARBA" id="ARBA00022833"/>
    </source>
</evidence>
<dbReference type="InterPro" id="IPR018957">
    <property type="entry name" value="Znf_C3HC4_RING-type"/>
</dbReference>
<evidence type="ECO:0000313" key="14">
    <source>
        <dbReference type="EMBL" id="ATZ55925.1"/>
    </source>
</evidence>
<dbReference type="InterPro" id="IPR013083">
    <property type="entry name" value="Znf_RING/FYVE/PHD"/>
</dbReference>
<feature type="compositionally biased region" description="Acidic residues" evidence="10">
    <location>
        <begin position="183"/>
        <end position="193"/>
    </location>
</feature>
<keyword evidence="3" id="KW-0547">Nucleotide-binding</keyword>
<dbReference type="InterPro" id="IPR027417">
    <property type="entry name" value="P-loop_NTPase"/>
</dbReference>
<feature type="region of interest" description="Disordered" evidence="10">
    <location>
        <begin position="1"/>
        <end position="336"/>
    </location>
</feature>
<feature type="compositionally biased region" description="Basic residues" evidence="10">
    <location>
        <begin position="522"/>
        <end position="532"/>
    </location>
</feature>
<dbReference type="SUPFAM" id="SSF57850">
    <property type="entry name" value="RING/U-box"/>
    <property type="match status" value="1"/>
</dbReference>
<feature type="domain" description="RING-type" evidence="11">
    <location>
        <begin position="1114"/>
        <end position="1162"/>
    </location>
</feature>
<feature type="compositionally biased region" description="Polar residues" evidence="10">
    <location>
        <begin position="230"/>
        <end position="249"/>
    </location>
</feature>
<feature type="compositionally biased region" description="Low complexity" evidence="10">
    <location>
        <begin position="90"/>
        <end position="105"/>
    </location>
</feature>
<feature type="compositionally biased region" description="Low complexity" evidence="10">
    <location>
        <begin position="1188"/>
        <end position="1197"/>
    </location>
</feature>
<evidence type="ECO:0000259" key="11">
    <source>
        <dbReference type="PROSITE" id="PS50089"/>
    </source>
</evidence>
<protein>
    <submittedName>
        <fullName evidence="14">Uncharacterized protein</fullName>
    </submittedName>
</protein>
<evidence type="ECO:0000256" key="3">
    <source>
        <dbReference type="ARBA" id="ARBA00022741"/>
    </source>
</evidence>
<accession>A0A384JZC1</accession>
<dbReference type="FunFam" id="3.40.50.10810:FF:000116">
    <property type="entry name" value="SNF2 family helicase, putative"/>
    <property type="match status" value="1"/>
</dbReference>
<dbReference type="Gene3D" id="3.30.40.10">
    <property type="entry name" value="Zinc/RING finger domain, C3HC4 (zinc finger)"/>
    <property type="match status" value="1"/>
</dbReference>
<dbReference type="RefSeq" id="XP_024552272.1">
    <property type="nucleotide sequence ID" value="XM_024696462.1"/>
</dbReference>
<keyword evidence="4 9" id="KW-0863">Zinc-finger</keyword>
<feature type="region of interest" description="Disordered" evidence="10">
    <location>
        <begin position="1177"/>
        <end position="1211"/>
    </location>
</feature>
<dbReference type="InterPro" id="IPR038718">
    <property type="entry name" value="SNF2-like_sf"/>
</dbReference>
<dbReference type="Proteomes" id="UP000001798">
    <property type="component" value="Chromosome 12"/>
</dbReference>
<dbReference type="Pfam" id="PF00271">
    <property type="entry name" value="Helicase_C"/>
    <property type="match status" value="1"/>
</dbReference>
<dbReference type="InterPro" id="IPR050628">
    <property type="entry name" value="SNF2_RAD54_helicase_TF"/>
</dbReference>
<feature type="compositionally biased region" description="Basic and acidic residues" evidence="10">
    <location>
        <begin position="64"/>
        <end position="75"/>
    </location>
</feature>
<dbReference type="EMBL" id="CP009816">
    <property type="protein sequence ID" value="ATZ55925.1"/>
    <property type="molecule type" value="Genomic_DNA"/>
</dbReference>
<feature type="compositionally biased region" description="Acidic residues" evidence="10">
    <location>
        <begin position="1"/>
        <end position="22"/>
    </location>
</feature>
<dbReference type="CDD" id="cd18008">
    <property type="entry name" value="DEXDc_SHPRH-like"/>
    <property type="match status" value="1"/>
</dbReference>
<dbReference type="InterPro" id="IPR001841">
    <property type="entry name" value="Znf_RING"/>
</dbReference>
<dbReference type="Pfam" id="PF00097">
    <property type="entry name" value="zf-C3HC4"/>
    <property type="match status" value="1"/>
</dbReference>
<organism evidence="14 15">
    <name type="scientific">Botryotinia fuckeliana (strain B05.10)</name>
    <name type="common">Noble rot fungus</name>
    <name type="synonym">Botrytis cinerea</name>
    <dbReference type="NCBI Taxonomy" id="332648"/>
    <lineage>
        <taxon>Eukaryota</taxon>
        <taxon>Fungi</taxon>
        <taxon>Dikarya</taxon>
        <taxon>Ascomycota</taxon>
        <taxon>Pezizomycotina</taxon>
        <taxon>Leotiomycetes</taxon>
        <taxon>Helotiales</taxon>
        <taxon>Sclerotiniaceae</taxon>
        <taxon>Botrytis</taxon>
    </lineage>
</organism>
<keyword evidence="15" id="KW-1185">Reference proteome</keyword>
<dbReference type="GO" id="GO:0008270">
    <property type="term" value="F:zinc ion binding"/>
    <property type="evidence" value="ECO:0007669"/>
    <property type="project" value="UniProtKB-KW"/>
</dbReference>
<feature type="compositionally biased region" description="Basic and acidic residues" evidence="10">
    <location>
        <begin position="511"/>
        <end position="521"/>
    </location>
</feature>
<keyword evidence="8" id="KW-0067">ATP-binding</keyword>
<feature type="compositionally biased region" description="Polar residues" evidence="10">
    <location>
        <begin position="34"/>
        <end position="43"/>
    </location>
</feature>
<evidence type="ECO:0000256" key="9">
    <source>
        <dbReference type="PROSITE-ProRule" id="PRU00175"/>
    </source>
</evidence>
<dbReference type="SUPFAM" id="SSF52540">
    <property type="entry name" value="P-loop containing nucleoside triphosphate hydrolases"/>
    <property type="match status" value="2"/>
</dbReference>
<dbReference type="GO" id="GO:0005634">
    <property type="term" value="C:nucleus"/>
    <property type="evidence" value="ECO:0007669"/>
    <property type="project" value="TreeGrafter"/>
</dbReference>
<evidence type="ECO:0000259" key="12">
    <source>
        <dbReference type="PROSITE" id="PS51192"/>
    </source>
</evidence>
<feature type="region of interest" description="Disordered" evidence="10">
    <location>
        <begin position="1440"/>
        <end position="1466"/>
    </location>
</feature>
<dbReference type="GO" id="GO:0008094">
    <property type="term" value="F:ATP-dependent activity, acting on DNA"/>
    <property type="evidence" value="ECO:0007669"/>
    <property type="project" value="TreeGrafter"/>
</dbReference>
<feature type="compositionally biased region" description="Basic and acidic residues" evidence="10">
    <location>
        <begin position="535"/>
        <end position="554"/>
    </location>
</feature>
<reference evidence="14 15" key="1">
    <citation type="journal article" date="2011" name="PLoS Genet.">
        <title>Genomic analysis of the necrotrophic fungal pathogens Sclerotinia sclerotiorum and Botrytis cinerea.</title>
        <authorList>
            <person name="Amselem J."/>
            <person name="Cuomo C.A."/>
            <person name="van Kan J.A."/>
            <person name="Viaud M."/>
            <person name="Benito E.P."/>
            <person name="Couloux A."/>
            <person name="Coutinho P.M."/>
            <person name="de Vries R.P."/>
            <person name="Dyer P.S."/>
            <person name="Fillinger S."/>
            <person name="Fournier E."/>
            <person name="Gout L."/>
            <person name="Hahn M."/>
            <person name="Kohn L."/>
            <person name="Lapalu N."/>
            <person name="Plummer K.M."/>
            <person name="Pradier J.M."/>
            <person name="Quevillon E."/>
            <person name="Sharon A."/>
            <person name="Simon A."/>
            <person name="ten Have A."/>
            <person name="Tudzynski B."/>
            <person name="Tudzynski P."/>
            <person name="Wincker P."/>
            <person name="Andrew M."/>
            <person name="Anthouard V."/>
            <person name="Beever R.E."/>
            <person name="Beffa R."/>
            <person name="Benoit I."/>
            <person name="Bouzid O."/>
            <person name="Brault B."/>
            <person name="Chen Z."/>
            <person name="Choquer M."/>
            <person name="Collemare J."/>
            <person name="Cotton P."/>
            <person name="Danchin E.G."/>
            <person name="Da Silva C."/>
            <person name="Gautier A."/>
            <person name="Giraud C."/>
            <person name="Giraud T."/>
            <person name="Gonzalez C."/>
            <person name="Grossetete S."/>
            <person name="Guldener U."/>
            <person name="Henrissat B."/>
            <person name="Howlett B.J."/>
            <person name="Kodira C."/>
            <person name="Kretschmer M."/>
            <person name="Lappartient A."/>
            <person name="Leroch M."/>
            <person name="Levis C."/>
            <person name="Mauceli E."/>
            <person name="Neuveglise C."/>
            <person name="Oeser B."/>
            <person name="Pearson M."/>
            <person name="Poulain J."/>
            <person name="Poussereau N."/>
            <person name="Quesneville H."/>
            <person name="Rascle C."/>
            <person name="Schumacher J."/>
            <person name="Segurens B."/>
            <person name="Sexton A."/>
            <person name="Silva E."/>
            <person name="Sirven C."/>
            <person name="Soanes D.M."/>
            <person name="Talbot N.J."/>
            <person name="Templeton M."/>
            <person name="Yandava C."/>
            <person name="Yarden O."/>
            <person name="Zeng Q."/>
            <person name="Rollins J.A."/>
            <person name="Lebrun M.H."/>
            <person name="Dickman M."/>
        </authorList>
    </citation>
    <scope>NUCLEOTIDE SEQUENCE [LARGE SCALE GENOMIC DNA]</scope>
    <source>
        <strain evidence="14 15">B05.10</strain>
    </source>
</reference>
<keyword evidence="7" id="KW-0862">Zinc</keyword>
<evidence type="ECO:0000256" key="1">
    <source>
        <dbReference type="ARBA" id="ARBA00007025"/>
    </source>
</evidence>
<dbReference type="InterPro" id="IPR000330">
    <property type="entry name" value="SNF2_N"/>
</dbReference>
<evidence type="ECO:0000313" key="15">
    <source>
        <dbReference type="Proteomes" id="UP000001798"/>
    </source>
</evidence>
<sequence>MSSSEEENCDDYLGEGDGDEFLEADRGQYFDSVNPLTPSQVQRPANYVTPPQPQRRMPIQLPEIHTRVSEVRPEPPQRSAPPVQSTLAVSQKPSSPESSGSSDQGNALSSPEVSGSPNEKNASSTPQEQRRSSVVLESPSMSNDSMQDVPNPIVDSDNEDSSSTDGQHADGTSADLMQSIESPDVENEEDFEATIDHGRIQVVTNDPHDAIPQRSPHVPLQMSKKHHKSTFGTPHNSNNRFNRTSSHSQTPKEPRQQRQAEVVPNESDSDDDCVIIMSRPARPGKPRMDHQPPVIKNEPASDLTMNASAPNIASVSPENTVVPDDSDRELSPTEEEMIAAQVSILRRTIHRTQSEDENSPRPVNNSRKRRRESMVYLEDQADIDNAIQVNEDDNNWMYAQGDEGDDSQEEYENLVRLQNALNKGLKKGTLDFNGSAELNRVNQNIAKWNRLKAAKARSAEDEDEDEESLFIPEEGYRRFQNVADNGEGPSSISDNRFEDADDGNAGLAKMLQEKYDNDPSKKQKAKRTRRAPAKNAREFQAREQAKILEKEKAKPQKQKAGGGKSGKAKAGRKGKGRGKEKEKKSKKGAVKVDRNMKEARFMGQRGGQDDIGQLILDDLMNSDAIGDRLQDPIFNCAPELQLDGPRTKASQLQQLFANIPEGSNKTKGKSDKAKLLQASRSFGYAQVKAVNGKWLVKGMKSTLYHHQLLGAQWMVSRELSSEPPHGGLLADSMGLGKTVQTLACMVGNPPTEEDTKRGVTATLIVVPSSVISQWLEEIRNHVYEKAFPKVMQYKASMNIPEAVLKDLDIVVTSYTEVMKQFPFPDRKGREDIARYGYKKWWKSAHDQLGDLHKINWRRIVLDEAHAIKNNSARTSLACQNLKSVYRWCLTGTPLLNRLEELFPYLRFLKANYAMDWRTFQQYFCDPDADDCNNRIATLLSYAMMRRTMKTTILNRPIITLPKPHPVMQQLNFSREERIIYRITENRFRANLNVFLANGTAQRAYGVFFVQLLRLRQCTSHPFMLERTMRESWTTEDVERLRKELGKFKDTNVAFYEQCKLWVTESEEERAEAIARGEKGAEAIPFGLSKFGESFKFDSALDSLNEEELYTRITCHLCSDVPNEPVITDCSHIFCQSCLENHIHTQMHLSDGDDKFTVCPKCDIIFADALPYKDLEIPDDDNMDSGLNQAQESESSSRASKRRKTTNDKSRRTHGVISKGLDALDFEPFTKDNTWVTRSDYDPNFPLIPSAKTTALKALLLKGFEEAPDDKVVIYVQFRTLARIIGRMCKAEGWGFLYLTGDASLEHRSKATKEFRNRDDIQILIAGLKCGGLGLNFPFANRCISLDLWWNHAVEQQAFGRIFRIGQNKETWMTRLVVANSVDMRLLGMQNWKLKACEKAIDNNGISGASGSAGGTLNLSQLARLFGFLKTDEDNNLLRIEPDYEDGEDPMDGGLAHGGADQEGLMG</sequence>
<evidence type="ECO:0000256" key="4">
    <source>
        <dbReference type="ARBA" id="ARBA00022771"/>
    </source>
</evidence>
<dbReference type="Gene3D" id="3.40.50.10810">
    <property type="entry name" value="Tandem AAA-ATPase domain"/>
    <property type="match status" value="1"/>
</dbReference>
<dbReference type="CDD" id="cd18793">
    <property type="entry name" value="SF2_C_SNF"/>
    <property type="match status" value="1"/>
</dbReference>
<feature type="region of interest" description="Disordered" evidence="10">
    <location>
        <begin position="349"/>
        <end position="371"/>
    </location>
</feature>
<dbReference type="InterPro" id="IPR049730">
    <property type="entry name" value="SNF2/RAD54-like_C"/>
</dbReference>
<feature type="compositionally biased region" description="Polar residues" evidence="10">
    <location>
        <begin position="303"/>
        <end position="319"/>
    </location>
</feature>